<dbReference type="EMBL" id="CFFA01000004">
    <property type="protein sequence ID" value="CEX62340.1"/>
    <property type="molecule type" value="Genomic_DNA"/>
</dbReference>
<reference evidence="2 3" key="1">
    <citation type="submission" date="2015-03" db="EMBL/GenBank/DDBJ databases">
        <authorList>
            <consortium name="Pathogen Informatics"/>
            <person name="Murphy D."/>
        </authorList>
    </citation>
    <scope>NUCLEOTIDE SEQUENCE [LARGE SCALE GENOMIC DNA]</scope>
    <source>
        <strain evidence="3">type strain: N</strain>
    </source>
</reference>
<organism evidence="2 3">
    <name type="scientific">Streptococcus pneumoniae</name>
    <dbReference type="NCBI Taxonomy" id="1313"/>
    <lineage>
        <taxon>Bacteria</taxon>
        <taxon>Bacillati</taxon>
        <taxon>Bacillota</taxon>
        <taxon>Bacilli</taxon>
        <taxon>Lactobacillales</taxon>
        <taxon>Streptococcaceae</taxon>
        <taxon>Streptococcus</taxon>
    </lineage>
</organism>
<name>A0A0E8ZW63_STREE</name>
<dbReference type="AlphaFoldDB" id="A0A0E8ZW63"/>
<dbReference type="RefSeq" id="WP_000834150.1">
    <property type="nucleotide sequence ID" value="NZ_AP026915.1"/>
</dbReference>
<dbReference type="Pfam" id="PF24723">
    <property type="entry name" value="DUF7675"/>
    <property type="match status" value="1"/>
</dbReference>
<evidence type="ECO:0000313" key="2">
    <source>
        <dbReference type="EMBL" id="CEX62340.1"/>
    </source>
</evidence>
<gene>
    <name evidence="2" type="ORF">ERS019209_00619</name>
</gene>
<comment type="caution">
    <text evidence="2">The sequence shown here is derived from an EMBL/GenBank/DDBJ whole genome shotgun (WGS) entry which is preliminary data.</text>
</comment>
<accession>A0A0E8ZW63</accession>
<evidence type="ECO:0000259" key="1">
    <source>
        <dbReference type="Pfam" id="PF24723"/>
    </source>
</evidence>
<dbReference type="Proteomes" id="UP000048507">
    <property type="component" value="Unassembled WGS sequence"/>
</dbReference>
<protein>
    <recommendedName>
        <fullName evidence="1">DUF7675 domain-containing protein</fullName>
    </recommendedName>
</protein>
<feature type="domain" description="DUF7675" evidence="1">
    <location>
        <begin position="14"/>
        <end position="79"/>
    </location>
</feature>
<dbReference type="InterPro" id="IPR056092">
    <property type="entry name" value="DUF7675"/>
</dbReference>
<dbReference type="OrthoDB" id="9800835at2"/>
<evidence type="ECO:0000313" key="3">
    <source>
        <dbReference type="Proteomes" id="UP000048507"/>
    </source>
</evidence>
<proteinExistence type="predicted"/>
<sequence>MKSDYEEVNWSEYCYKENDDDKTWWVDTSWYAKGLMLITFDRKKFYNLFEDYPQNMTSEEIEIFDKENPFWEDFFSDRK</sequence>